<evidence type="ECO:0000256" key="3">
    <source>
        <dbReference type="ARBA" id="ARBA00022475"/>
    </source>
</evidence>
<evidence type="ECO:0000256" key="4">
    <source>
        <dbReference type="ARBA" id="ARBA00022692"/>
    </source>
</evidence>
<evidence type="ECO:0000256" key="7">
    <source>
        <dbReference type="SAM" id="Phobius"/>
    </source>
</evidence>
<keyword evidence="3" id="KW-1003">Cell membrane</keyword>
<evidence type="ECO:0000313" key="9">
    <source>
        <dbReference type="Proteomes" id="UP000266441"/>
    </source>
</evidence>
<evidence type="ECO:0000313" key="8">
    <source>
        <dbReference type="EMBL" id="RIH64639.1"/>
    </source>
</evidence>
<feature type="transmembrane region" description="Helical" evidence="7">
    <location>
        <begin position="12"/>
        <end position="33"/>
    </location>
</feature>
<keyword evidence="4 7" id="KW-0812">Transmembrane</keyword>
<proteinExistence type="inferred from homology"/>
<comment type="caution">
    <text evidence="8">The sequence shown here is derived from an EMBL/GenBank/DDBJ whole genome shotgun (WGS) entry which is preliminary data.</text>
</comment>
<comment type="subcellular location">
    <subcellularLocation>
        <location evidence="1">Cell membrane</location>
        <topology evidence="1">Multi-pass membrane protein</topology>
    </subcellularLocation>
</comment>
<comment type="similarity">
    <text evidence="2">Belongs to the DoxX family.</text>
</comment>
<dbReference type="GO" id="GO:0005886">
    <property type="term" value="C:plasma membrane"/>
    <property type="evidence" value="ECO:0007669"/>
    <property type="project" value="UniProtKB-SubCell"/>
</dbReference>
<dbReference type="InterPro" id="IPR032808">
    <property type="entry name" value="DoxX"/>
</dbReference>
<evidence type="ECO:0000256" key="2">
    <source>
        <dbReference type="ARBA" id="ARBA00006679"/>
    </source>
</evidence>
<organism evidence="8 9">
    <name type="scientific">Mariniphaga sediminis</name>
    <dbReference type="NCBI Taxonomy" id="1628158"/>
    <lineage>
        <taxon>Bacteria</taxon>
        <taxon>Pseudomonadati</taxon>
        <taxon>Bacteroidota</taxon>
        <taxon>Bacteroidia</taxon>
        <taxon>Marinilabiliales</taxon>
        <taxon>Prolixibacteraceae</taxon>
        <taxon>Mariniphaga</taxon>
    </lineage>
</organism>
<reference evidence="8 9" key="1">
    <citation type="journal article" date="2015" name="Int. J. Syst. Evol. Microbiol.">
        <title>Mariniphaga sediminis sp. nov., isolated from coastal sediment.</title>
        <authorList>
            <person name="Wang F.Q."/>
            <person name="Shen Q.Y."/>
            <person name="Chen G.J."/>
            <person name="Du Z.J."/>
        </authorList>
    </citation>
    <scope>NUCLEOTIDE SEQUENCE [LARGE SCALE GENOMIC DNA]</scope>
    <source>
        <strain evidence="8 9">SY21</strain>
    </source>
</reference>
<sequence length="143" mass="16098">MKNRILHTAPLNTDIAAFLLRIMLGGLLFMYHGWMKVSTFGEMSTQFPDLIGIGGRLSLILVIFAEFLCGILVTLGFFTRLTVIPIIVNMSVAYFIAHANDSFADKELAFLFLLLSIVVFVLGSGKFSIDSLLQKKQKRKYRF</sequence>
<dbReference type="OrthoDB" id="9813193at2"/>
<evidence type="ECO:0000256" key="5">
    <source>
        <dbReference type="ARBA" id="ARBA00022989"/>
    </source>
</evidence>
<keyword evidence="5 7" id="KW-1133">Transmembrane helix</keyword>
<feature type="transmembrane region" description="Helical" evidence="7">
    <location>
        <begin position="81"/>
        <end position="97"/>
    </location>
</feature>
<evidence type="ECO:0000256" key="6">
    <source>
        <dbReference type="ARBA" id="ARBA00023136"/>
    </source>
</evidence>
<dbReference type="InterPro" id="IPR051907">
    <property type="entry name" value="DoxX-like_oxidoreductase"/>
</dbReference>
<keyword evidence="6 7" id="KW-0472">Membrane</keyword>
<feature type="transmembrane region" description="Helical" evidence="7">
    <location>
        <begin position="109"/>
        <end position="133"/>
    </location>
</feature>
<accession>A0A399CYY0</accession>
<keyword evidence="9" id="KW-1185">Reference proteome</keyword>
<dbReference type="Pfam" id="PF07681">
    <property type="entry name" value="DoxX"/>
    <property type="match status" value="1"/>
</dbReference>
<dbReference type="RefSeq" id="WP_119350511.1">
    <property type="nucleotide sequence ID" value="NZ_JBFHKJ010000057.1"/>
</dbReference>
<name>A0A399CYY0_9BACT</name>
<protein>
    <submittedName>
        <fullName evidence="8">DoxX family protein</fullName>
    </submittedName>
</protein>
<dbReference type="EMBL" id="QWET01000009">
    <property type="protein sequence ID" value="RIH64639.1"/>
    <property type="molecule type" value="Genomic_DNA"/>
</dbReference>
<dbReference type="PANTHER" id="PTHR33452">
    <property type="entry name" value="OXIDOREDUCTASE CATD-RELATED"/>
    <property type="match status" value="1"/>
</dbReference>
<feature type="transmembrane region" description="Helical" evidence="7">
    <location>
        <begin position="53"/>
        <end position="74"/>
    </location>
</feature>
<gene>
    <name evidence="8" type="ORF">D1164_13435</name>
</gene>
<evidence type="ECO:0000256" key="1">
    <source>
        <dbReference type="ARBA" id="ARBA00004651"/>
    </source>
</evidence>
<dbReference type="PANTHER" id="PTHR33452:SF1">
    <property type="entry name" value="INNER MEMBRANE PROTEIN YPHA-RELATED"/>
    <property type="match status" value="1"/>
</dbReference>
<dbReference type="Proteomes" id="UP000266441">
    <property type="component" value="Unassembled WGS sequence"/>
</dbReference>
<dbReference type="AlphaFoldDB" id="A0A399CYY0"/>